<keyword evidence="1" id="KW-1133">Transmembrane helix</keyword>
<sequence length="590" mass="66821">MYFSQRKGIMTAAVDCYSAHQDKAAPPACATAAALPAELLLPILALSEPLTQQKVAICLETIQLSRTPLVRHSWALHLILHRSMPMFKTPPHQYPTNDKSQLARFLVLRLQHRLPGREADDDFVYEVPRVAALSPIADSILSPPSFLNWIFSCQGPLHVARPFTETEFQACMDITAGIEREVPLNEDPLARVRRHWLFVPDAFRMFSFFTQLGDCTSAAFVLEQLLRVVNPHFTLHRSVCLQLSVDPRACVASVVSYDPGDQATMSIEQWLYWTVLLEWSPALLDMVDSMLHNLGCIRDFFHYDPDLLSARRSPFHALLQTFSAPKVSPDRFLPIFNSLERHGVSLHSLGMYLLEQRIDDYGSVAALVCRFPPSALADRFEDYHEEFHGIGGEALILAGKHGDMNLFHELLASGLWQFGHVSEAVHVAVMSGCDEAAEMVHEFIDQDSLPTLLSYLIQPMITFDSAALRSLDERIISLSKFIITLHRSGNLLSTLDDLEPTQMLFVVATSAAMISPRVIKHPKQQLPEALGAARSVIRYLWSMSRWLYRVLAVIYVVVYMRWRVHWMGVRVYHVVALLVGFVAWWLYSFV</sequence>
<reference evidence="2 3" key="1">
    <citation type="submission" date="2016-07" db="EMBL/GenBank/DDBJ databases">
        <title>Pervasive Adenine N6-methylation of Active Genes in Fungi.</title>
        <authorList>
            <consortium name="DOE Joint Genome Institute"/>
            <person name="Mondo S.J."/>
            <person name="Dannebaum R.O."/>
            <person name="Kuo R.C."/>
            <person name="Labutti K."/>
            <person name="Haridas S."/>
            <person name="Kuo A."/>
            <person name="Salamov A."/>
            <person name="Ahrendt S.R."/>
            <person name="Lipzen A."/>
            <person name="Sullivan W."/>
            <person name="Andreopoulos W.B."/>
            <person name="Clum A."/>
            <person name="Lindquist E."/>
            <person name="Daum C."/>
            <person name="Ramamoorthy G.K."/>
            <person name="Gryganskyi A."/>
            <person name="Culley D."/>
            <person name="Magnuson J.K."/>
            <person name="James T.Y."/>
            <person name="O'Malley M.A."/>
            <person name="Stajich J.E."/>
            <person name="Spatafora J.W."/>
            <person name="Visel A."/>
            <person name="Grigoriev I.V."/>
        </authorList>
    </citation>
    <scope>NUCLEOTIDE SEQUENCE [LARGE SCALE GENOMIC DNA]</scope>
    <source>
        <strain evidence="2 3">PL171</strain>
    </source>
</reference>
<evidence type="ECO:0000256" key="1">
    <source>
        <dbReference type="SAM" id="Phobius"/>
    </source>
</evidence>
<keyword evidence="1" id="KW-0472">Membrane</keyword>
<accession>A0A1Y2HD15</accession>
<dbReference type="EMBL" id="MCFL01000046">
    <property type="protein sequence ID" value="ORZ32490.1"/>
    <property type="molecule type" value="Genomic_DNA"/>
</dbReference>
<keyword evidence="3" id="KW-1185">Reference proteome</keyword>
<evidence type="ECO:0000313" key="3">
    <source>
        <dbReference type="Proteomes" id="UP000193411"/>
    </source>
</evidence>
<dbReference type="Proteomes" id="UP000193411">
    <property type="component" value="Unassembled WGS sequence"/>
</dbReference>
<comment type="caution">
    <text evidence="2">The sequence shown here is derived from an EMBL/GenBank/DDBJ whole genome shotgun (WGS) entry which is preliminary data.</text>
</comment>
<protein>
    <submittedName>
        <fullName evidence="2">Uncharacterized protein</fullName>
    </submittedName>
</protein>
<keyword evidence="1" id="KW-0812">Transmembrane</keyword>
<name>A0A1Y2HD15_9FUNG</name>
<gene>
    <name evidence="2" type="ORF">BCR44DRAFT_1515453</name>
</gene>
<organism evidence="2 3">
    <name type="scientific">Catenaria anguillulae PL171</name>
    <dbReference type="NCBI Taxonomy" id="765915"/>
    <lineage>
        <taxon>Eukaryota</taxon>
        <taxon>Fungi</taxon>
        <taxon>Fungi incertae sedis</taxon>
        <taxon>Blastocladiomycota</taxon>
        <taxon>Blastocladiomycetes</taxon>
        <taxon>Blastocladiales</taxon>
        <taxon>Catenariaceae</taxon>
        <taxon>Catenaria</taxon>
    </lineage>
</organism>
<proteinExistence type="predicted"/>
<dbReference type="AlphaFoldDB" id="A0A1Y2HD15"/>
<feature type="transmembrane region" description="Helical" evidence="1">
    <location>
        <begin position="569"/>
        <end position="587"/>
    </location>
</feature>
<evidence type="ECO:0000313" key="2">
    <source>
        <dbReference type="EMBL" id="ORZ32490.1"/>
    </source>
</evidence>
<feature type="transmembrane region" description="Helical" evidence="1">
    <location>
        <begin position="546"/>
        <end position="562"/>
    </location>
</feature>